<reference evidence="1" key="2">
    <citation type="journal article" date="2023" name="Science">
        <title>Genomic signatures of disease resistance in endangered staghorn corals.</title>
        <authorList>
            <person name="Vollmer S.V."/>
            <person name="Selwyn J.D."/>
            <person name="Despard B.A."/>
            <person name="Roesel C.L."/>
        </authorList>
    </citation>
    <scope>NUCLEOTIDE SEQUENCE</scope>
    <source>
        <strain evidence="1">K2</strain>
    </source>
</reference>
<comment type="caution">
    <text evidence="1">The sequence shown here is derived from an EMBL/GenBank/DDBJ whole genome shotgun (WGS) entry which is preliminary data.</text>
</comment>
<organism evidence="1 2">
    <name type="scientific">Acropora cervicornis</name>
    <name type="common">Staghorn coral</name>
    <dbReference type="NCBI Taxonomy" id="6130"/>
    <lineage>
        <taxon>Eukaryota</taxon>
        <taxon>Metazoa</taxon>
        <taxon>Cnidaria</taxon>
        <taxon>Anthozoa</taxon>
        <taxon>Hexacorallia</taxon>
        <taxon>Scleractinia</taxon>
        <taxon>Astrocoeniina</taxon>
        <taxon>Acroporidae</taxon>
        <taxon>Acropora</taxon>
    </lineage>
</organism>
<name>A0AAD9QTR2_ACRCE</name>
<evidence type="ECO:0000313" key="2">
    <source>
        <dbReference type="Proteomes" id="UP001249851"/>
    </source>
</evidence>
<dbReference type="Proteomes" id="UP001249851">
    <property type="component" value="Unassembled WGS sequence"/>
</dbReference>
<dbReference type="AlphaFoldDB" id="A0AAD9QTR2"/>
<gene>
    <name evidence="1" type="ORF">P5673_009036</name>
</gene>
<keyword evidence="2" id="KW-1185">Reference proteome</keyword>
<evidence type="ECO:0000313" key="1">
    <source>
        <dbReference type="EMBL" id="KAK2567225.1"/>
    </source>
</evidence>
<proteinExistence type="predicted"/>
<reference evidence="1" key="1">
    <citation type="journal article" date="2023" name="G3 (Bethesda)">
        <title>Whole genome assembly and annotation of the endangered Caribbean coral Acropora cervicornis.</title>
        <authorList>
            <person name="Selwyn J.D."/>
            <person name="Vollmer S.V."/>
        </authorList>
    </citation>
    <scope>NUCLEOTIDE SEQUENCE</scope>
    <source>
        <strain evidence="1">K2</strain>
    </source>
</reference>
<protein>
    <submittedName>
        <fullName evidence="1">Uncharacterized protein</fullName>
    </submittedName>
</protein>
<sequence>MALSRLVRLPNGQSKTFWPRYRGKRGGSLVKSGENDPCHLISVAQPRDLNRVAKLPRLDRFRNLANLISVTNKSRRTLDLILTDISQYYQDPIERPPFGLSDHASIELQPKERAHVKQPTITMKERDLRPSKHQSTGTYLEAVDVCTMTCPLETFAA</sequence>
<dbReference type="EMBL" id="JARQWQ010000015">
    <property type="protein sequence ID" value="KAK2567225.1"/>
    <property type="molecule type" value="Genomic_DNA"/>
</dbReference>
<accession>A0AAD9QTR2</accession>